<dbReference type="InterPro" id="IPR011991">
    <property type="entry name" value="ArsR-like_HTH"/>
</dbReference>
<sequence>MLEEIADRQPIGVSELARALDLPKTTIHRSLQVLQKTGWIEAIEAGRPLWALSIKALSVGSLAVNSQGALRAVALPAMESLRRATGETVHLNLYHRDSTVLVERLDGLNPTRTFNALGGTVTLHPTASGRVRLSLMKEEELERYLAHPHRSPYELTPEKADELRRLLPMFRDRGYTETLGGLFEGVNAIAAPIFAGSRTLIGALSVSAPAERMDAEARAGFAGLLLDAARDISTGMRVRRAG</sequence>
<dbReference type="InterPro" id="IPR036388">
    <property type="entry name" value="WH-like_DNA-bd_sf"/>
</dbReference>
<dbReference type="Gene3D" id="3.30.450.40">
    <property type="match status" value="1"/>
</dbReference>
<proteinExistence type="predicted"/>
<dbReference type="CDD" id="cd00090">
    <property type="entry name" value="HTH_ARSR"/>
    <property type="match status" value="1"/>
</dbReference>
<keyword evidence="6" id="KW-1185">Reference proteome</keyword>
<organism evidence="5 6">
    <name type="scientific">Sphingomonas corticis</name>
    <dbReference type="NCBI Taxonomy" id="2722791"/>
    <lineage>
        <taxon>Bacteria</taxon>
        <taxon>Pseudomonadati</taxon>
        <taxon>Pseudomonadota</taxon>
        <taxon>Alphaproteobacteria</taxon>
        <taxon>Sphingomonadales</taxon>
        <taxon>Sphingomonadaceae</taxon>
        <taxon>Sphingomonas</taxon>
    </lineage>
</organism>
<dbReference type="SUPFAM" id="SSF46785">
    <property type="entry name" value="Winged helix' DNA-binding domain"/>
    <property type="match status" value="1"/>
</dbReference>
<evidence type="ECO:0000259" key="4">
    <source>
        <dbReference type="PROSITE" id="PS51078"/>
    </source>
</evidence>
<keyword evidence="1" id="KW-0805">Transcription regulation</keyword>
<evidence type="ECO:0000313" key="5">
    <source>
        <dbReference type="EMBL" id="NJR80070.1"/>
    </source>
</evidence>
<keyword evidence="3" id="KW-0804">Transcription</keyword>
<dbReference type="InterPro" id="IPR029016">
    <property type="entry name" value="GAF-like_dom_sf"/>
</dbReference>
<dbReference type="EMBL" id="JAAVJH010000012">
    <property type="protein sequence ID" value="NJR80070.1"/>
    <property type="molecule type" value="Genomic_DNA"/>
</dbReference>
<dbReference type="InterPro" id="IPR036390">
    <property type="entry name" value="WH_DNA-bd_sf"/>
</dbReference>
<dbReference type="SUPFAM" id="SSF55781">
    <property type="entry name" value="GAF domain-like"/>
    <property type="match status" value="1"/>
</dbReference>
<evidence type="ECO:0000256" key="3">
    <source>
        <dbReference type="ARBA" id="ARBA00023163"/>
    </source>
</evidence>
<dbReference type="RefSeq" id="WP_168135626.1">
    <property type="nucleotide sequence ID" value="NZ_JAAVJH010000012.1"/>
</dbReference>
<dbReference type="PANTHER" id="PTHR30136">
    <property type="entry name" value="HELIX-TURN-HELIX TRANSCRIPTIONAL REGULATOR, ICLR FAMILY"/>
    <property type="match status" value="1"/>
</dbReference>
<protein>
    <submittedName>
        <fullName evidence="5">IclR family transcriptional regulator</fullName>
    </submittedName>
</protein>
<name>A0ABX1CQ47_9SPHN</name>
<feature type="domain" description="IclR-ED" evidence="4">
    <location>
        <begin position="55"/>
        <end position="238"/>
    </location>
</feature>
<comment type="caution">
    <text evidence="5">The sequence shown here is derived from an EMBL/GenBank/DDBJ whole genome shotgun (WGS) entry which is preliminary data.</text>
</comment>
<dbReference type="Proteomes" id="UP000732399">
    <property type="component" value="Unassembled WGS sequence"/>
</dbReference>
<gene>
    <name evidence="5" type="ORF">HBH26_15920</name>
</gene>
<dbReference type="InterPro" id="IPR050707">
    <property type="entry name" value="HTH_MetabolicPath_Reg"/>
</dbReference>
<dbReference type="PROSITE" id="PS51078">
    <property type="entry name" value="ICLR_ED"/>
    <property type="match status" value="1"/>
</dbReference>
<dbReference type="Pfam" id="PF09339">
    <property type="entry name" value="HTH_IclR"/>
    <property type="match status" value="1"/>
</dbReference>
<dbReference type="SMART" id="SM00346">
    <property type="entry name" value="HTH_ICLR"/>
    <property type="match status" value="1"/>
</dbReference>
<dbReference type="InterPro" id="IPR005471">
    <property type="entry name" value="Tscrpt_reg_IclR_N"/>
</dbReference>
<dbReference type="PANTHER" id="PTHR30136:SF24">
    <property type="entry name" value="HTH-TYPE TRANSCRIPTIONAL REPRESSOR ALLR"/>
    <property type="match status" value="1"/>
</dbReference>
<dbReference type="Pfam" id="PF01614">
    <property type="entry name" value="IclR_C"/>
    <property type="match status" value="1"/>
</dbReference>
<evidence type="ECO:0000256" key="2">
    <source>
        <dbReference type="ARBA" id="ARBA00023125"/>
    </source>
</evidence>
<dbReference type="Gene3D" id="1.10.10.10">
    <property type="entry name" value="Winged helix-like DNA-binding domain superfamily/Winged helix DNA-binding domain"/>
    <property type="match status" value="1"/>
</dbReference>
<evidence type="ECO:0000313" key="6">
    <source>
        <dbReference type="Proteomes" id="UP000732399"/>
    </source>
</evidence>
<keyword evidence="2" id="KW-0238">DNA-binding</keyword>
<reference evidence="5 6" key="1">
    <citation type="submission" date="2020-03" db="EMBL/GenBank/DDBJ databases">
        <authorList>
            <person name="Wang L."/>
            <person name="He N."/>
            <person name="Li Y."/>
            <person name="Fang Y."/>
            <person name="Zhang F."/>
        </authorList>
    </citation>
    <scope>NUCLEOTIDE SEQUENCE [LARGE SCALE GENOMIC DNA]</scope>
    <source>
        <strain evidence="5 6">36D10-4-7</strain>
    </source>
</reference>
<evidence type="ECO:0000256" key="1">
    <source>
        <dbReference type="ARBA" id="ARBA00023015"/>
    </source>
</evidence>
<accession>A0ABX1CQ47</accession>
<dbReference type="InterPro" id="IPR014757">
    <property type="entry name" value="Tscrpt_reg_IclR_C"/>
</dbReference>